<keyword evidence="1" id="KW-0732">Signal</keyword>
<proteinExistence type="predicted"/>
<dbReference type="AlphaFoldDB" id="A0A3N4HTP8"/>
<sequence length="195" mass="21887">MRFDIPLHLSSLLLLFTSRAIAVAVPAPDRLHSPDDGPTKLSNTCPASGKREICKDPIFFPTIYRNVGWPFANCEDFLAQFSKEHVKDTGDVHYFDFERLARPDPKGIGAEMVAKIRELLQGVDVKEVVRMNKVLHDPYFGCRFNLSDLTVSACSLACCFGIGPICILTCVGTNSCASRPRRWIVTERRIGHFRM</sequence>
<organism evidence="2 3">
    <name type="scientific">Ascobolus immersus RN42</name>
    <dbReference type="NCBI Taxonomy" id="1160509"/>
    <lineage>
        <taxon>Eukaryota</taxon>
        <taxon>Fungi</taxon>
        <taxon>Dikarya</taxon>
        <taxon>Ascomycota</taxon>
        <taxon>Pezizomycotina</taxon>
        <taxon>Pezizomycetes</taxon>
        <taxon>Pezizales</taxon>
        <taxon>Ascobolaceae</taxon>
        <taxon>Ascobolus</taxon>
    </lineage>
</organism>
<dbReference type="Proteomes" id="UP000275078">
    <property type="component" value="Unassembled WGS sequence"/>
</dbReference>
<accession>A0A3N4HTP8</accession>
<protein>
    <submittedName>
        <fullName evidence="2">Uncharacterized protein</fullName>
    </submittedName>
</protein>
<dbReference type="EMBL" id="ML119730">
    <property type="protein sequence ID" value="RPA77225.1"/>
    <property type="molecule type" value="Genomic_DNA"/>
</dbReference>
<evidence type="ECO:0000256" key="1">
    <source>
        <dbReference type="SAM" id="SignalP"/>
    </source>
</evidence>
<evidence type="ECO:0000313" key="3">
    <source>
        <dbReference type="Proteomes" id="UP000275078"/>
    </source>
</evidence>
<feature type="chain" id="PRO_5018016832" evidence="1">
    <location>
        <begin position="23"/>
        <end position="195"/>
    </location>
</feature>
<reference evidence="2 3" key="1">
    <citation type="journal article" date="2018" name="Nat. Ecol. Evol.">
        <title>Pezizomycetes genomes reveal the molecular basis of ectomycorrhizal truffle lifestyle.</title>
        <authorList>
            <person name="Murat C."/>
            <person name="Payen T."/>
            <person name="Noel B."/>
            <person name="Kuo A."/>
            <person name="Morin E."/>
            <person name="Chen J."/>
            <person name="Kohler A."/>
            <person name="Krizsan K."/>
            <person name="Balestrini R."/>
            <person name="Da Silva C."/>
            <person name="Montanini B."/>
            <person name="Hainaut M."/>
            <person name="Levati E."/>
            <person name="Barry K.W."/>
            <person name="Belfiori B."/>
            <person name="Cichocki N."/>
            <person name="Clum A."/>
            <person name="Dockter R.B."/>
            <person name="Fauchery L."/>
            <person name="Guy J."/>
            <person name="Iotti M."/>
            <person name="Le Tacon F."/>
            <person name="Lindquist E.A."/>
            <person name="Lipzen A."/>
            <person name="Malagnac F."/>
            <person name="Mello A."/>
            <person name="Molinier V."/>
            <person name="Miyauchi S."/>
            <person name="Poulain J."/>
            <person name="Riccioni C."/>
            <person name="Rubini A."/>
            <person name="Sitrit Y."/>
            <person name="Splivallo R."/>
            <person name="Traeger S."/>
            <person name="Wang M."/>
            <person name="Zifcakova L."/>
            <person name="Wipf D."/>
            <person name="Zambonelli A."/>
            <person name="Paolocci F."/>
            <person name="Nowrousian M."/>
            <person name="Ottonello S."/>
            <person name="Baldrian P."/>
            <person name="Spatafora J.W."/>
            <person name="Henrissat B."/>
            <person name="Nagy L.G."/>
            <person name="Aury J.M."/>
            <person name="Wincker P."/>
            <person name="Grigoriev I.V."/>
            <person name="Bonfante P."/>
            <person name="Martin F.M."/>
        </authorList>
    </citation>
    <scope>NUCLEOTIDE SEQUENCE [LARGE SCALE GENOMIC DNA]</scope>
    <source>
        <strain evidence="2 3">RN42</strain>
    </source>
</reference>
<evidence type="ECO:0000313" key="2">
    <source>
        <dbReference type="EMBL" id="RPA77225.1"/>
    </source>
</evidence>
<gene>
    <name evidence="2" type="ORF">BJ508DRAFT_417221</name>
</gene>
<feature type="signal peptide" evidence="1">
    <location>
        <begin position="1"/>
        <end position="22"/>
    </location>
</feature>
<keyword evidence="3" id="KW-1185">Reference proteome</keyword>
<name>A0A3N4HTP8_ASCIM</name>